<dbReference type="InterPro" id="IPR011020">
    <property type="entry name" value="HTTM-like"/>
</dbReference>
<accession>A0A7W1WTI5</accession>
<proteinExistence type="predicted"/>
<dbReference type="AlphaFoldDB" id="A0A7W1WTI5"/>
<dbReference type="Proteomes" id="UP000535491">
    <property type="component" value="Unassembled WGS sequence"/>
</dbReference>
<dbReference type="InterPro" id="IPR053934">
    <property type="entry name" value="HTTM_dom"/>
</dbReference>
<reference evidence="7 8" key="1">
    <citation type="submission" date="2020-07" db="EMBL/GenBank/DDBJ databases">
        <authorList>
            <person name="Feng H."/>
        </authorList>
    </citation>
    <scope>NUCLEOTIDE SEQUENCE [LARGE SCALE GENOMIC DNA]</scope>
    <source>
        <strain evidence="8">s-10</strain>
    </source>
</reference>
<sequence length="327" mass="37514">MIDKGLRFLTREHGLIGLSVVRIFFGIAILYELLVNWSTRHLLWGPNGLYSYGDYKEYVSSQGIVTLFDLSNAPWMVDAVFIGGIIVALAYILGYRTRLAGVLLLILFWSLYFRNVYITHGGDNIMRLQLTYLVFANMGAYFSLDARGKRKKGNKESWLASKPILQDCAAIFHNFAWMAAMVQLAFMYFASGTYKVMGSMWQNGSALYYATRVQEFYTPGLSDLLWQSETFLVLMAHMTVIYQVAFPFLLLNRYTKYIALLTAFTFHTGIAVVMGLYDFSWIMIGCEFLLLTDKDYRALDQGWSRFTLWAGSKFKKKQKYALKGDHA</sequence>
<protein>
    <submittedName>
        <fullName evidence="7">HTTM domain-containing protein</fullName>
    </submittedName>
</protein>
<feature type="transmembrane region" description="Helical" evidence="5">
    <location>
        <begin position="12"/>
        <end position="34"/>
    </location>
</feature>
<feature type="transmembrane region" description="Helical" evidence="5">
    <location>
        <begin position="164"/>
        <end position="190"/>
    </location>
</feature>
<evidence type="ECO:0000256" key="3">
    <source>
        <dbReference type="ARBA" id="ARBA00022989"/>
    </source>
</evidence>
<gene>
    <name evidence="7" type="ORF">H1191_15925</name>
</gene>
<comment type="caution">
    <text evidence="7">The sequence shown here is derived from an EMBL/GenBank/DDBJ whole genome shotgun (WGS) entry which is preliminary data.</text>
</comment>
<dbReference type="SMART" id="SM00752">
    <property type="entry name" value="HTTM"/>
    <property type="match status" value="1"/>
</dbReference>
<evidence type="ECO:0000259" key="6">
    <source>
        <dbReference type="SMART" id="SM00752"/>
    </source>
</evidence>
<name>A0A7W1WTI5_9BACL</name>
<dbReference type="GO" id="GO:0012505">
    <property type="term" value="C:endomembrane system"/>
    <property type="evidence" value="ECO:0007669"/>
    <property type="project" value="UniProtKB-SubCell"/>
</dbReference>
<keyword evidence="3 5" id="KW-1133">Transmembrane helix</keyword>
<feature type="domain" description="HTTM-like" evidence="6">
    <location>
        <begin position="10"/>
        <end position="295"/>
    </location>
</feature>
<evidence type="ECO:0000256" key="2">
    <source>
        <dbReference type="ARBA" id="ARBA00022692"/>
    </source>
</evidence>
<feature type="transmembrane region" description="Helical" evidence="5">
    <location>
        <begin position="100"/>
        <end position="119"/>
    </location>
</feature>
<keyword evidence="8" id="KW-1185">Reference proteome</keyword>
<feature type="transmembrane region" description="Helical" evidence="5">
    <location>
        <begin position="125"/>
        <end position="144"/>
    </location>
</feature>
<evidence type="ECO:0000313" key="7">
    <source>
        <dbReference type="EMBL" id="MBA4495780.1"/>
    </source>
</evidence>
<evidence type="ECO:0000256" key="5">
    <source>
        <dbReference type="SAM" id="Phobius"/>
    </source>
</evidence>
<dbReference type="PANTHER" id="PTHR39535:SF2">
    <property type="entry name" value="HTTM DOMAIN-CONTAINING PROTEIN"/>
    <property type="match status" value="1"/>
</dbReference>
<dbReference type="EMBL" id="JACEIQ010000019">
    <property type="protein sequence ID" value="MBA4495780.1"/>
    <property type="molecule type" value="Genomic_DNA"/>
</dbReference>
<evidence type="ECO:0000313" key="8">
    <source>
        <dbReference type="Proteomes" id="UP000535491"/>
    </source>
</evidence>
<dbReference type="RefSeq" id="WP_181753609.1">
    <property type="nucleotide sequence ID" value="NZ_JACEIQ010000019.1"/>
</dbReference>
<keyword evidence="2 5" id="KW-0812">Transmembrane</keyword>
<comment type="subcellular location">
    <subcellularLocation>
        <location evidence="1">Endomembrane system</location>
        <topology evidence="1">Multi-pass membrane protein</topology>
    </subcellularLocation>
</comment>
<evidence type="ECO:0000256" key="1">
    <source>
        <dbReference type="ARBA" id="ARBA00004127"/>
    </source>
</evidence>
<dbReference type="InterPro" id="IPR052964">
    <property type="entry name" value="Sporulation_signal_mat"/>
</dbReference>
<feature type="transmembrane region" description="Helical" evidence="5">
    <location>
        <begin position="75"/>
        <end position="93"/>
    </location>
</feature>
<feature type="transmembrane region" description="Helical" evidence="5">
    <location>
        <begin position="231"/>
        <end position="251"/>
    </location>
</feature>
<dbReference type="Pfam" id="PF05090">
    <property type="entry name" value="HTTM"/>
    <property type="match status" value="1"/>
</dbReference>
<feature type="transmembrane region" description="Helical" evidence="5">
    <location>
        <begin position="258"/>
        <end position="277"/>
    </location>
</feature>
<dbReference type="PANTHER" id="PTHR39535">
    <property type="entry name" value="SPORULATION-DELAYING PROTEIN SDPB"/>
    <property type="match status" value="1"/>
</dbReference>
<organism evidence="7 8">
    <name type="scientific">Paenactinomyces guangxiensis</name>
    <dbReference type="NCBI Taxonomy" id="1490290"/>
    <lineage>
        <taxon>Bacteria</taxon>
        <taxon>Bacillati</taxon>
        <taxon>Bacillota</taxon>
        <taxon>Bacilli</taxon>
        <taxon>Bacillales</taxon>
        <taxon>Thermoactinomycetaceae</taxon>
        <taxon>Paenactinomyces</taxon>
    </lineage>
</organism>
<evidence type="ECO:0000256" key="4">
    <source>
        <dbReference type="ARBA" id="ARBA00023136"/>
    </source>
</evidence>
<keyword evidence="4 5" id="KW-0472">Membrane</keyword>